<dbReference type="CDD" id="cd19071">
    <property type="entry name" value="AKR_AKR1-5-like"/>
    <property type="match status" value="1"/>
</dbReference>
<dbReference type="RefSeq" id="XP_066693951.1">
    <property type="nucleotide sequence ID" value="XM_066849808.1"/>
</dbReference>
<reference evidence="3 4" key="1">
    <citation type="submission" date="2023-01" db="EMBL/GenBank/DDBJ databases">
        <title>Analysis of 21 Apiospora genomes using comparative genomics revels a genus with tremendous synthesis potential of carbohydrate active enzymes and secondary metabolites.</title>
        <authorList>
            <person name="Sorensen T."/>
        </authorList>
    </citation>
    <scope>NUCLEOTIDE SEQUENCE [LARGE SCALE GENOMIC DNA]</scope>
    <source>
        <strain evidence="3 4">CBS 24483</strain>
    </source>
</reference>
<proteinExistence type="predicted"/>
<feature type="domain" description="NADP-dependent oxidoreductase" evidence="2">
    <location>
        <begin position="22"/>
        <end position="300"/>
    </location>
</feature>
<dbReference type="GeneID" id="92082870"/>
<dbReference type="Gene3D" id="3.20.20.100">
    <property type="entry name" value="NADP-dependent oxidoreductase domain"/>
    <property type="match status" value="1"/>
</dbReference>
<dbReference type="EMBL" id="JAQQWE010000009">
    <property type="protein sequence ID" value="KAK7941199.1"/>
    <property type="molecule type" value="Genomic_DNA"/>
</dbReference>
<organism evidence="3 4">
    <name type="scientific">Apiospora aurea</name>
    <dbReference type="NCBI Taxonomy" id="335848"/>
    <lineage>
        <taxon>Eukaryota</taxon>
        <taxon>Fungi</taxon>
        <taxon>Dikarya</taxon>
        <taxon>Ascomycota</taxon>
        <taxon>Pezizomycotina</taxon>
        <taxon>Sordariomycetes</taxon>
        <taxon>Xylariomycetidae</taxon>
        <taxon>Amphisphaeriales</taxon>
        <taxon>Apiosporaceae</taxon>
        <taxon>Apiospora</taxon>
    </lineage>
</organism>
<gene>
    <name evidence="3" type="ORF">PG986_013586</name>
</gene>
<dbReference type="InterPro" id="IPR020471">
    <property type="entry name" value="AKR"/>
</dbReference>
<dbReference type="PROSITE" id="PS00062">
    <property type="entry name" value="ALDOKETO_REDUCTASE_2"/>
    <property type="match status" value="1"/>
</dbReference>
<comment type="caution">
    <text evidence="3">The sequence shown here is derived from an EMBL/GenBank/DDBJ whole genome shotgun (WGS) entry which is preliminary data.</text>
</comment>
<dbReference type="PRINTS" id="PR00069">
    <property type="entry name" value="ALDKETRDTASE"/>
</dbReference>
<protein>
    <submittedName>
        <fullName evidence="3">Aldo keto reductase</fullName>
    </submittedName>
</protein>
<evidence type="ECO:0000313" key="3">
    <source>
        <dbReference type="EMBL" id="KAK7941199.1"/>
    </source>
</evidence>
<dbReference type="PROSITE" id="PS00798">
    <property type="entry name" value="ALDOKETO_REDUCTASE_1"/>
    <property type="match status" value="1"/>
</dbReference>
<dbReference type="Proteomes" id="UP001391051">
    <property type="component" value="Unassembled WGS sequence"/>
</dbReference>
<dbReference type="InterPro" id="IPR023210">
    <property type="entry name" value="NADP_OxRdtase_dom"/>
</dbReference>
<dbReference type="PROSITE" id="PS00063">
    <property type="entry name" value="ALDOKETO_REDUCTASE_3"/>
    <property type="match status" value="1"/>
</dbReference>
<dbReference type="InterPro" id="IPR018170">
    <property type="entry name" value="Aldo/ket_reductase_CS"/>
</dbReference>
<keyword evidence="1" id="KW-0560">Oxidoreductase</keyword>
<accession>A0ABR1PW14</accession>
<dbReference type="InterPro" id="IPR036812">
    <property type="entry name" value="NAD(P)_OxRdtase_dom_sf"/>
</dbReference>
<evidence type="ECO:0000259" key="2">
    <source>
        <dbReference type="Pfam" id="PF00248"/>
    </source>
</evidence>
<dbReference type="Pfam" id="PF00248">
    <property type="entry name" value="Aldo_ket_red"/>
    <property type="match status" value="1"/>
</dbReference>
<dbReference type="PIRSF" id="PIRSF000097">
    <property type="entry name" value="AKR"/>
    <property type="match status" value="1"/>
</dbReference>
<evidence type="ECO:0000256" key="1">
    <source>
        <dbReference type="ARBA" id="ARBA00023002"/>
    </source>
</evidence>
<dbReference type="PANTHER" id="PTHR43827">
    <property type="entry name" value="2,5-DIKETO-D-GLUCONIC ACID REDUCTASE"/>
    <property type="match status" value="1"/>
</dbReference>
<dbReference type="SUPFAM" id="SSF51430">
    <property type="entry name" value="NAD(P)-linked oxidoreductase"/>
    <property type="match status" value="1"/>
</dbReference>
<dbReference type="PANTHER" id="PTHR43827:SF13">
    <property type="entry name" value="ALDO_KETO REDUCTASE FAMILY PROTEIN"/>
    <property type="match status" value="1"/>
</dbReference>
<keyword evidence="4" id="KW-1185">Reference proteome</keyword>
<evidence type="ECO:0000313" key="4">
    <source>
        <dbReference type="Proteomes" id="UP001391051"/>
    </source>
</evidence>
<name>A0ABR1PW14_9PEZI</name>
<sequence>MSSNLTIQSTLKLNSGYEIPRLGFGTATKRSSPLTPPFTSPIEQAESCVREALTEGYRHVDSAVGYRNEAPCGKAIRDFASPSSSGGSAGVAREHIFFTSKVRPLKLSYESAKTQVDATLAETGLGYIDLMLIHAPYGGPEARKGAWRALVEAVDAGKVRSIGVSNYGVHHLDELETYTQELAAERGGGGQEGKSGGIISVGQWEVHPWLPRDDIVDWCRARGIAVEAYCPVVRGERAGETVLQELAAKYGKTWAQVLIRWSLQKGHVPLPKSVTPSRIKENAEVYDFEISEEDMAKLETKEYSPCAWDPTTSPLDK</sequence>